<feature type="compositionally biased region" description="Basic and acidic residues" evidence="3">
    <location>
        <begin position="428"/>
        <end position="442"/>
    </location>
</feature>
<gene>
    <name evidence="6" type="primary">LOC106749736</name>
</gene>
<dbReference type="PANTHER" id="PTHR14098">
    <property type="entry name" value="SH2 DOMAIN CONTAINING PROTEIN"/>
    <property type="match status" value="1"/>
</dbReference>
<name>A0A6P3Y3Y9_DINQU</name>
<feature type="region of interest" description="Disordered" evidence="3">
    <location>
        <begin position="172"/>
        <end position="475"/>
    </location>
</feature>
<dbReference type="Gene3D" id="3.30.505.10">
    <property type="entry name" value="SH2 domain"/>
    <property type="match status" value="1"/>
</dbReference>
<protein>
    <submittedName>
        <fullName evidence="6">Lymphocyte cytosolic protein 2-like</fullName>
    </submittedName>
</protein>
<dbReference type="Pfam" id="PF00017">
    <property type="entry name" value="SH2"/>
    <property type="match status" value="1"/>
</dbReference>
<reference evidence="6" key="1">
    <citation type="submission" date="2025-08" db="UniProtKB">
        <authorList>
            <consortium name="RefSeq"/>
        </authorList>
    </citation>
    <scope>IDENTIFICATION</scope>
</reference>
<dbReference type="SMART" id="SM00252">
    <property type="entry name" value="SH2"/>
    <property type="match status" value="1"/>
</dbReference>
<feature type="region of interest" description="Disordered" evidence="3">
    <location>
        <begin position="88"/>
        <end position="131"/>
    </location>
</feature>
<feature type="compositionally biased region" description="Basic and acidic residues" evidence="3">
    <location>
        <begin position="279"/>
        <end position="299"/>
    </location>
</feature>
<feature type="compositionally biased region" description="Basic and acidic residues" evidence="3">
    <location>
        <begin position="336"/>
        <end position="348"/>
    </location>
</feature>
<dbReference type="KEGG" id="dqu:106749736"/>
<dbReference type="InterPro" id="IPR051751">
    <property type="entry name" value="Immunoreceptor_sig_adapters"/>
</dbReference>
<dbReference type="InterPro" id="IPR000980">
    <property type="entry name" value="SH2"/>
</dbReference>
<dbReference type="PANTHER" id="PTHR14098:SF14">
    <property type="entry name" value="SH2 DOMAIN-CONTAINING PROTEIN"/>
    <property type="match status" value="1"/>
</dbReference>
<dbReference type="SUPFAM" id="SSF47769">
    <property type="entry name" value="SAM/Pointed domain"/>
    <property type="match status" value="1"/>
</dbReference>
<keyword evidence="5" id="KW-1185">Reference proteome</keyword>
<dbReference type="OrthoDB" id="10044490at2759"/>
<evidence type="ECO:0000256" key="1">
    <source>
        <dbReference type="ARBA" id="ARBA00022999"/>
    </source>
</evidence>
<dbReference type="Gene3D" id="1.10.150.50">
    <property type="entry name" value="Transcription Factor, Ets-1"/>
    <property type="match status" value="1"/>
</dbReference>
<dbReference type="GO" id="GO:0035556">
    <property type="term" value="P:intracellular signal transduction"/>
    <property type="evidence" value="ECO:0007669"/>
    <property type="project" value="TreeGrafter"/>
</dbReference>
<dbReference type="GeneID" id="106749736"/>
<evidence type="ECO:0000256" key="3">
    <source>
        <dbReference type="SAM" id="MobiDB-lite"/>
    </source>
</evidence>
<dbReference type="InterPro" id="IPR013761">
    <property type="entry name" value="SAM/pointed_sf"/>
</dbReference>
<dbReference type="RefSeq" id="XP_014484952.1">
    <property type="nucleotide sequence ID" value="XM_014629466.1"/>
</dbReference>
<evidence type="ECO:0000313" key="5">
    <source>
        <dbReference type="Proteomes" id="UP000515204"/>
    </source>
</evidence>
<dbReference type="SUPFAM" id="SSF55550">
    <property type="entry name" value="SH2 domain"/>
    <property type="match status" value="1"/>
</dbReference>
<feature type="compositionally biased region" description="Acidic residues" evidence="3">
    <location>
        <begin position="103"/>
        <end position="116"/>
    </location>
</feature>
<sequence>MSRELSRSSALNDISVWDTEEVLRLLRKNGLEECCQAVAKRQIDGDELLHLTDGKLALWKNDLTRPLIGKLFAFVQELNRSPVKYLPEKAADAQPNDDHPSDNDDWDTDFDDDGPEENSRGEESTEQMKIVEPGLVKMRQALLQNNNVRKPMRPPPEQEETYANCESCQDDDEDNMYENFQEPMPPPPRNVSRLHEQLQKALKEKAAKEKKEESKRKSELLANKPTIGPKPETLSSRKIPVTSPDKKYPQRSFLHNPPKINQCVPKEMPKRMVPPPSSESKRNKDYVPPEEAKKPEKGLPKPPATIRNFDLVANLPERTEESEDEYETCDNVIEQPQRKDITRVDSKLSLHSGRQGSVESVYKPPSAASHEEEEDEEEYEIYECITEMPEDNNGYMSPIQRTNDAETPPPLPAKPSPTPPSTPFNQRTRPDKLKERSPDKKSATLPHSSSNVSLSADRATRPLPPPPERQSYVDKPWFHNVTREQANTLIKEQGTYNNPQDGYFLMRPSTTNVGNPLALVLWYKDRVYNVPVRKRSDNRYALGSPKMNEQSFSTIEEIVTFYMREELVLHTGGSTKLTDTPPK</sequence>
<feature type="compositionally biased region" description="Pro residues" evidence="3">
    <location>
        <begin position="407"/>
        <end position="422"/>
    </location>
</feature>
<accession>A0A6P3Y3Y9</accession>
<dbReference type="InterPro" id="IPR036860">
    <property type="entry name" value="SH2_dom_sf"/>
</dbReference>
<feature type="domain" description="SH2" evidence="4">
    <location>
        <begin position="476"/>
        <end position="581"/>
    </location>
</feature>
<dbReference type="AlphaFoldDB" id="A0A6P3Y3Y9"/>
<dbReference type="PROSITE" id="PS50001">
    <property type="entry name" value="SH2"/>
    <property type="match status" value="1"/>
</dbReference>
<proteinExistence type="predicted"/>
<evidence type="ECO:0000256" key="2">
    <source>
        <dbReference type="PROSITE-ProRule" id="PRU00191"/>
    </source>
</evidence>
<dbReference type="GO" id="GO:0007169">
    <property type="term" value="P:cell surface receptor protein tyrosine kinase signaling pathway"/>
    <property type="evidence" value="ECO:0007669"/>
    <property type="project" value="TreeGrafter"/>
</dbReference>
<dbReference type="GO" id="GO:0005737">
    <property type="term" value="C:cytoplasm"/>
    <property type="evidence" value="ECO:0007669"/>
    <property type="project" value="UniProtKB-ARBA"/>
</dbReference>
<feature type="compositionally biased region" description="Polar residues" evidence="3">
    <location>
        <begin position="445"/>
        <end position="454"/>
    </location>
</feature>
<keyword evidence="1 2" id="KW-0727">SH2 domain</keyword>
<feature type="compositionally biased region" description="Basic and acidic residues" evidence="3">
    <location>
        <begin position="193"/>
        <end position="219"/>
    </location>
</feature>
<dbReference type="Proteomes" id="UP000515204">
    <property type="component" value="Unplaced"/>
</dbReference>
<organism evidence="5 6">
    <name type="scientific">Dinoponera quadriceps</name>
    <name type="common">South American ant</name>
    <dbReference type="NCBI Taxonomy" id="609295"/>
    <lineage>
        <taxon>Eukaryota</taxon>
        <taxon>Metazoa</taxon>
        <taxon>Ecdysozoa</taxon>
        <taxon>Arthropoda</taxon>
        <taxon>Hexapoda</taxon>
        <taxon>Insecta</taxon>
        <taxon>Pterygota</taxon>
        <taxon>Neoptera</taxon>
        <taxon>Endopterygota</taxon>
        <taxon>Hymenoptera</taxon>
        <taxon>Apocrita</taxon>
        <taxon>Aculeata</taxon>
        <taxon>Formicoidea</taxon>
        <taxon>Formicidae</taxon>
        <taxon>Ponerinae</taxon>
        <taxon>Ponerini</taxon>
        <taxon>Dinoponera</taxon>
    </lineage>
</organism>
<feature type="compositionally biased region" description="Acidic residues" evidence="3">
    <location>
        <begin position="371"/>
        <end position="381"/>
    </location>
</feature>
<evidence type="ECO:0000313" key="6">
    <source>
        <dbReference type="RefSeq" id="XP_014484952.1"/>
    </source>
</evidence>
<feature type="compositionally biased region" description="Basic and acidic residues" evidence="3">
    <location>
        <begin position="88"/>
        <end position="102"/>
    </location>
</feature>
<evidence type="ECO:0000259" key="4">
    <source>
        <dbReference type="PROSITE" id="PS50001"/>
    </source>
</evidence>